<dbReference type="InterPro" id="IPR005804">
    <property type="entry name" value="FA_desaturase_dom"/>
</dbReference>
<evidence type="ECO:0000256" key="3">
    <source>
        <dbReference type="SAM" id="Phobius"/>
    </source>
</evidence>
<evidence type="ECO:0000256" key="1">
    <source>
        <dbReference type="ARBA" id="ARBA00001954"/>
    </source>
</evidence>
<comment type="cofactor">
    <cofactor evidence="1">
        <name>Fe(2+)</name>
        <dbReference type="ChEBI" id="CHEBI:29033"/>
    </cofactor>
</comment>
<feature type="transmembrane region" description="Helical" evidence="3">
    <location>
        <begin position="30"/>
        <end position="49"/>
    </location>
</feature>
<feature type="transmembrane region" description="Helical" evidence="3">
    <location>
        <begin position="56"/>
        <end position="74"/>
    </location>
</feature>
<keyword evidence="3" id="KW-1133">Transmembrane helix</keyword>
<proteinExistence type="inferred from homology"/>
<comment type="caution">
    <text evidence="5">The sequence shown here is derived from an EMBL/GenBank/DDBJ whole genome shotgun (WGS) entry which is preliminary data.</text>
</comment>
<organism evidence="5">
    <name type="scientific">Oscillatoriales cyanobacterium SpSt-418</name>
    <dbReference type="NCBI Taxonomy" id="2282169"/>
    <lineage>
        <taxon>Bacteria</taxon>
        <taxon>Bacillati</taxon>
        <taxon>Cyanobacteriota</taxon>
        <taxon>Cyanophyceae</taxon>
        <taxon>Oscillatoriophycideae</taxon>
        <taxon>Oscillatoriales</taxon>
    </lineage>
</organism>
<evidence type="ECO:0000313" key="5">
    <source>
        <dbReference type="EMBL" id="HFM98504.1"/>
    </source>
</evidence>
<evidence type="ECO:0000259" key="4">
    <source>
        <dbReference type="Pfam" id="PF00487"/>
    </source>
</evidence>
<dbReference type="AlphaFoldDB" id="A0A7C3KDU8"/>
<keyword evidence="3" id="KW-0472">Membrane</keyword>
<dbReference type="EMBL" id="DSRU01000173">
    <property type="protein sequence ID" value="HFM98504.1"/>
    <property type="molecule type" value="Genomic_DNA"/>
</dbReference>
<protein>
    <submittedName>
        <fullName evidence="5">Fatty acid desaturase</fullName>
    </submittedName>
</protein>
<dbReference type="Pfam" id="PF00487">
    <property type="entry name" value="FA_desaturase"/>
    <property type="match status" value="1"/>
</dbReference>
<feature type="transmembrane region" description="Helical" evidence="3">
    <location>
        <begin position="148"/>
        <end position="168"/>
    </location>
</feature>
<accession>A0A7C3KDU8</accession>
<comment type="similarity">
    <text evidence="2">Belongs to the fatty acid desaturase type 2 family.</text>
</comment>
<feature type="domain" description="Fatty acid desaturase" evidence="4">
    <location>
        <begin position="52"/>
        <end position="308"/>
    </location>
</feature>
<feature type="transmembrane region" description="Helical" evidence="3">
    <location>
        <begin position="180"/>
        <end position="207"/>
    </location>
</feature>
<dbReference type="GO" id="GO:0006629">
    <property type="term" value="P:lipid metabolic process"/>
    <property type="evidence" value="ECO:0007669"/>
    <property type="project" value="InterPro"/>
</dbReference>
<keyword evidence="3" id="KW-0812">Transmembrane</keyword>
<evidence type="ECO:0000256" key="2">
    <source>
        <dbReference type="ARBA" id="ARBA00008749"/>
    </source>
</evidence>
<name>A0A7C3KDU8_9CYAN</name>
<gene>
    <name evidence="5" type="ORF">ENR64_12255</name>
</gene>
<sequence length="355" mass="41381">MANPNIKNIGAIGSQSISFDNLFLQPNWDYAALAYILGSYISSIGLLLLPSGWANGLGVIGLTHSLVLSAYMTHEFIHRPIFSNQLLNWLGRNLMGWLNGSYYIRFQELRKMHLAHHTNRIDYCRFQLVPFLKALPPPIRWFFLGSEWLYFPSLAFLLRIRLLLLCLWKPHSPFERIKLIFLLVLRLSFFLSLGLISLKALLLYFLAYCCMLHILRFMDAFQHTYESTSLGGSLPAWVQDLPPQVANVYEQANTYSYVISQEYAWLNYLLLNFGYHNAHHQVMYCPWYHLSKLDRAIVSDRKVAKLPFWKLLKNYHRFRVSRIFMGQGEVSPQPNGYQIERFFGAIEVSFLVIPK</sequence>
<reference evidence="5" key="1">
    <citation type="journal article" date="2020" name="mSystems">
        <title>Genome- and Community-Level Interaction Insights into Carbon Utilization and Element Cycling Functions of Hydrothermarchaeota in Hydrothermal Sediment.</title>
        <authorList>
            <person name="Zhou Z."/>
            <person name="Liu Y."/>
            <person name="Xu W."/>
            <person name="Pan J."/>
            <person name="Luo Z.H."/>
            <person name="Li M."/>
        </authorList>
    </citation>
    <scope>NUCLEOTIDE SEQUENCE [LARGE SCALE GENOMIC DNA]</scope>
    <source>
        <strain evidence="5">SpSt-418</strain>
    </source>
</reference>